<dbReference type="AlphaFoldDB" id="A0A9E8M144"/>
<accession>A0A9E8M144</accession>
<keyword evidence="2" id="KW-1185">Reference proteome</keyword>
<evidence type="ECO:0000313" key="1">
    <source>
        <dbReference type="EMBL" id="WAA13251.1"/>
    </source>
</evidence>
<proteinExistence type="predicted"/>
<evidence type="ECO:0000313" key="2">
    <source>
        <dbReference type="Proteomes" id="UP001164726"/>
    </source>
</evidence>
<name>A0A9E8M144_9BACI</name>
<dbReference type="RefSeq" id="WP_275421403.1">
    <property type="nucleotide sequence ID" value="NZ_CP106877.1"/>
</dbReference>
<sequence>MENILEIKGNVSFKITLDPGVWIFDDRRIDLDTYFQTNTDHTSKEELYEEKISKYWSREISEGAVSPPTLNTEKKYEKEKVLTGSFGMPIEPFINNAEPGEDAKTLVIETKQGNTSIPLDQGKKIILGFSKNGKPLKEDGPVHVYYGDGSNKENPITNVTGFTII</sequence>
<dbReference type="GO" id="GO:0016853">
    <property type="term" value="F:isomerase activity"/>
    <property type="evidence" value="ECO:0007669"/>
    <property type="project" value="UniProtKB-KW"/>
</dbReference>
<dbReference type="EMBL" id="CP106877">
    <property type="protein sequence ID" value="WAA13251.1"/>
    <property type="molecule type" value="Genomic_DNA"/>
</dbReference>
<dbReference type="KEGG" id="fhl:OE105_03765"/>
<protein>
    <submittedName>
        <fullName evidence="1">Peptidyl-prolyl cis-trans isomerase</fullName>
    </submittedName>
</protein>
<reference evidence="1" key="1">
    <citation type="submission" date="2022-09" db="EMBL/GenBank/DDBJ databases">
        <title>Complete Genomes of Fervidibacillus albus and Fervidibacillus halotolerans isolated from tidal flat sediments.</title>
        <authorList>
            <person name="Kwon K.K."/>
            <person name="Yang S.-H."/>
            <person name="Park M.J."/>
            <person name="Oh H.-M."/>
        </authorList>
    </citation>
    <scope>NUCLEOTIDE SEQUENCE</scope>
    <source>
        <strain evidence="1">MEBiC13594</strain>
    </source>
</reference>
<dbReference type="Proteomes" id="UP001164726">
    <property type="component" value="Chromosome"/>
</dbReference>
<gene>
    <name evidence="1" type="ORF">OE105_03765</name>
</gene>
<keyword evidence="1" id="KW-0413">Isomerase</keyword>
<organism evidence="1 2">
    <name type="scientific">Fervidibacillus halotolerans</name>
    <dbReference type="NCBI Taxonomy" id="2980027"/>
    <lineage>
        <taxon>Bacteria</taxon>
        <taxon>Bacillati</taxon>
        <taxon>Bacillota</taxon>
        <taxon>Bacilli</taxon>
        <taxon>Bacillales</taxon>
        <taxon>Bacillaceae</taxon>
        <taxon>Fervidibacillus</taxon>
    </lineage>
</organism>